<dbReference type="PANTHER" id="PTHR42852:SF13">
    <property type="entry name" value="PROTEIN DIPZ"/>
    <property type="match status" value="1"/>
</dbReference>
<dbReference type="InterPro" id="IPR050553">
    <property type="entry name" value="Thioredoxin_ResA/DsbE_sf"/>
</dbReference>
<evidence type="ECO:0000256" key="1">
    <source>
        <dbReference type="ARBA" id="ARBA00023284"/>
    </source>
</evidence>
<dbReference type="GO" id="GO:0016491">
    <property type="term" value="F:oxidoreductase activity"/>
    <property type="evidence" value="ECO:0007669"/>
    <property type="project" value="InterPro"/>
</dbReference>
<keyword evidence="1" id="KW-0676">Redox-active center</keyword>
<dbReference type="SUPFAM" id="SSF52833">
    <property type="entry name" value="Thioredoxin-like"/>
    <property type="match status" value="1"/>
</dbReference>
<proteinExistence type="predicted"/>
<dbReference type="CDD" id="cd02966">
    <property type="entry name" value="TlpA_like_family"/>
    <property type="match status" value="1"/>
</dbReference>
<keyword evidence="5" id="KW-1185">Reference proteome</keyword>
<dbReference type="PROSITE" id="PS51352">
    <property type="entry name" value="THIOREDOXIN_2"/>
    <property type="match status" value="1"/>
</dbReference>
<feature type="domain" description="Thioredoxin" evidence="3">
    <location>
        <begin position="477"/>
        <end position="628"/>
    </location>
</feature>
<reference evidence="4 5" key="1">
    <citation type="submission" date="2019-03" db="EMBL/GenBank/DDBJ databases">
        <title>Genomic Encyclopedia of Archaeal and Bacterial Type Strains, Phase II (KMG-II): from individual species to whole genera.</title>
        <authorList>
            <person name="Goeker M."/>
        </authorList>
    </citation>
    <scope>NUCLEOTIDE SEQUENCE [LARGE SCALE GENOMIC DNA]</scope>
    <source>
        <strain evidence="4 5">DSM 19035</strain>
    </source>
</reference>
<evidence type="ECO:0000313" key="4">
    <source>
        <dbReference type="EMBL" id="TDQ07419.1"/>
    </source>
</evidence>
<dbReference type="Gene3D" id="3.40.30.10">
    <property type="entry name" value="Glutaredoxin"/>
    <property type="match status" value="1"/>
</dbReference>
<dbReference type="Proteomes" id="UP000295620">
    <property type="component" value="Unassembled WGS sequence"/>
</dbReference>
<feature type="signal peptide" evidence="2">
    <location>
        <begin position="1"/>
        <end position="21"/>
    </location>
</feature>
<evidence type="ECO:0000256" key="2">
    <source>
        <dbReference type="SAM" id="SignalP"/>
    </source>
</evidence>
<name>A0A4V3D0T5_9SPHI</name>
<feature type="chain" id="PRO_5020694936" evidence="2">
    <location>
        <begin position="22"/>
        <end position="638"/>
    </location>
</feature>
<dbReference type="OrthoDB" id="634996at2"/>
<evidence type="ECO:0000313" key="5">
    <source>
        <dbReference type="Proteomes" id="UP000295620"/>
    </source>
</evidence>
<dbReference type="EMBL" id="SNYC01000006">
    <property type="protein sequence ID" value="TDQ07419.1"/>
    <property type="molecule type" value="Genomic_DNA"/>
</dbReference>
<dbReference type="Pfam" id="PF00578">
    <property type="entry name" value="AhpC-TSA"/>
    <property type="match status" value="1"/>
</dbReference>
<dbReference type="InterPro" id="IPR017937">
    <property type="entry name" value="Thioredoxin_CS"/>
</dbReference>
<dbReference type="InterPro" id="IPR036249">
    <property type="entry name" value="Thioredoxin-like_sf"/>
</dbReference>
<dbReference type="AlphaFoldDB" id="A0A4V3D0T5"/>
<evidence type="ECO:0000259" key="3">
    <source>
        <dbReference type="PROSITE" id="PS51352"/>
    </source>
</evidence>
<accession>A0A4V3D0T5</accession>
<comment type="caution">
    <text evidence="4">The sequence shown here is derived from an EMBL/GenBank/DDBJ whole genome shotgun (WGS) entry which is preliminary data.</text>
</comment>
<dbReference type="GO" id="GO:0016209">
    <property type="term" value="F:antioxidant activity"/>
    <property type="evidence" value="ECO:0007669"/>
    <property type="project" value="InterPro"/>
</dbReference>
<organism evidence="4 5">
    <name type="scientific">Pedobacter metabolipauper</name>
    <dbReference type="NCBI Taxonomy" id="425513"/>
    <lineage>
        <taxon>Bacteria</taxon>
        <taxon>Pseudomonadati</taxon>
        <taxon>Bacteroidota</taxon>
        <taxon>Sphingobacteriia</taxon>
        <taxon>Sphingobacteriales</taxon>
        <taxon>Sphingobacteriaceae</taxon>
        <taxon>Pedobacter</taxon>
    </lineage>
</organism>
<dbReference type="PROSITE" id="PS00194">
    <property type="entry name" value="THIOREDOXIN_1"/>
    <property type="match status" value="1"/>
</dbReference>
<dbReference type="RefSeq" id="WP_133577392.1">
    <property type="nucleotide sequence ID" value="NZ_SNYC01000006.1"/>
</dbReference>
<dbReference type="PANTHER" id="PTHR42852">
    <property type="entry name" value="THIOL:DISULFIDE INTERCHANGE PROTEIN DSBE"/>
    <property type="match status" value="1"/>
</dbReference>
<sequence>MKCFKKLTFVLFLAASISASAQNVKFMEAAPAAGKPVKFSYDPKGTKLEGKDDITCLVYTFASTQLSTTVPKLVKDGSVFSSEIPTTDSTSMVVLMFKSGDVADDNPQGYYVKLSKGGVIPASAYVSEGYLLGSIATYLGMKADDQKALASYEKSFEIDPASKDKSIYNYLAVKYKIDAVSGTQSINDYLSLISKKSLPAEIDLMTASNLYMLLKKKSEADSMKNIVVSKYPTGTYAFSLDYSAIASQKDPAAMEEKLLALVKKYGLDLDKEADMKKISYVYNMMVTNYGQTKNISKFEEYASKIKDKSSLAAAYNSVAWILAERNEEVAFAAGISKKSLDLVEAAKADAVPANAGSKAQYIQVLNRNYIMYADTYALLLHHLGKDKEAVIYQEKAIDAMDIPGNERYVMYLDLAGDKEKAFTVASKFLKEGQGTDAMRERLKSLYAGKKLKEPYAVFLANLEKEAKAKEQAEWAKKMISVPAPAFSLVNLKGETVSLASLKGKVVILDYWATWCGPCVASFPGMQKAVNKYASNPNVVFLFINTSQRETNREELVKKFMADTKYTFNVLLDTKNKENPNLFDVITAYKVEGIPTKFVIDGDGVIRFKAVGFSGSADAVVTELDAMISMASAKSAGSK</sequence>
<gene>
    <name evidence="4" type="ORF">ATK78_3540</name>
</gene>
<protein>
    <submittedName>
        <fullName evidence="4">Peroxiredoxin</fullName>
    </submittedName>
</protein>
<dbReference type="InterPro" id="IPR013766">
    <property type="entry name" value="Thioredoxin_domain"/>
</dbReference>
<keyword evidence="2" id="KW-0732">Signal</keyword>
<dbReference type="InterPro" id="IPR000866">
    <property type="entry name" value="AhpC/TSA"/>
</dbReference>